<gene>
    <name evidence="7" type="ORF">V5O49_14205</name>
</gene>
<organism evidence="7 8">
    <name type="scientific">Isoptericola haloaureus</name>
    <dbReference type="NCBI Taxonomy" id="1542902"/>
    <lineage>
        <taxon>Bacteria</taxon>
        <taxon>Bacillati</taxon>
        <taxon>Actinomycetota</taxon>
        <taxon>Actinomycetes</taxon>
        <taxon>Micrococcales</taxon>
        <taxon>Promicromonosporaceae</taxon>
        <taxon>Isoptericola</taxon>
    </lineage>
</organism>
<dbReference type="PANTHER" id="PTHR47053:SF1">
    <property type="entry name" value="MUREIN DD-ENDOPEPTIDASE MEPH-RELATED"/>
    <property type="match status" value="1"/>
</dbReference>
<keyword evidence="4" id="KW-0788">Thiol protease</keyword>
<feature type="region of interest" description="Disordered" evidence="5">
    <location>
        <begin position="46"/>
        <end position="111"/>
    </location>
</feature>
<feature type="region of interest" description="Disordered" evidence="5">
    <location>
        <begin position="1"/>
        <end position="21"/>
    </location>
</feature>
<feature type="compositionally biased region" description="Basic residues" evidence="5">
    <location>
        <begin position="96"/>
        <end position="110"/>
    </location>
</feature>
<protein>
    <submittedName>
        <fullName evidence="7">C40 family peptidase</fullName>
    </submittedName>
</protein>
<evidence type="ECO:0000256" key="5">
    <source>
        <dbReference type="SAM" id="MobiDB-lite"/>
    </source>
</evidence>
<dbReference type="Pfam" id="PF00877">
    <property type="entry name" value="NLPC_P60"/>
    <property type="match status" value="1"/>
</dbReference>
<evidence type="ECO:0000256" key="3">
    <source>
        <dbReference type="ARBA" id="ARBA00022801"/>
    </source>
</evidence>
<keyword evidence="2" id="KW-0645">Protease</keyword>
<evidence type="ECO:0000313" key="7">
    <source>
        <dbReference type="EMBL" id="MEG3616280.1"/>
    </source>
</evidence>
<keyword evidence="3" id="KW-0378">Hydrolase</keyword>
<proteinExistence type="inferred from homology"/>
<dbReference type="PROSITE" id="PS51935">
    <property type="entry name" value="NLPC_P60"/>
    <property type="match status" value="1"/>
</dbReference>
<comment type="caution">
    <text evidence="7">The sequence shown here is derived from an EMBL/GenBank/DDBJ whole genome shotgun (WGS) entry which is preliminary data.</text>
</comment>
<reference evidence="7" key="1">
    <citation type="journal article" date="2024" name="Antonie Van Leeuwenhoek">
        <title>Isoptericola haloaureus sp. nov., a dimorphic actinobacterium isolated from mangrove sediments of southeast India, implicating biosaline agricultural significance through nitrogen fixation and salt tolerance genes.</title>
        <authorList>
            <person name="Prathaban M."/>
            <person name="Prathiviraj R."/>
            <person name="Ravichandran M."/>
            <person name="Natarajan S.D."/>
            <person name="Sobanaa M."/>
            <person name="Hari Krishna Kumar S."/>
            <person name="Chandrasekar V."/>
            <person name="Selvin J."/>
        </authorList>
    </citation>
    <scope>NUCLEOTIDE SEQUENCE</scope>
    <source>
        <strain evidence="7">MP1014</strain>
    </source>
</reference>
<dbReference type="EMBL" id="JBAGLP010000118">
    <property type="protein sequence ID" value="MEG3616280.1"/>
    <property type="molecule type" value="Genomic_DNA"/>
</dbReference>
<sequence>MSTTSLDAARPRGAVRPPRTRHAAVAMTLTAALAGGTLVAGAQSAVADEATTTSDESTATETATPEPTATETATPEPTPTEEPVVVSTTPDVSMSKSRHTGRKGQGHTRPKYTVSATTADGEAFAGRVRLYVKGTKVAVKQLDADGTIHFRPGLGKYDVGRNGVRAVVAPAAATGLDQVTKNRTVRIKPKARTNLYVSMSRKQATKGKSHTRPKYTAKVRKWGEPVTGWVRLIVAGDKVAVKKTNSNGVVRFRPGLGKYDVGGNRIRVVAVPVRGEGLKKTTRHRNVRVAPKVTRGDKVVRVANSYVGHRYSYGGTSPATGFDCSGFTSYVYKKATGKTLPRSSSAQASMGKRVSRSNAKKGDLVYSPGHIGIYAGNGRIIEAARPGVGVVKRTIWQSNPQFIRI</sequence>
<dbReference type="InterPro" id="IPR000064">
    <property type="entry name" value="NLP_P60_dom"/>
</dbReference>
<evidence type="ECO:0000259" key="6">
    <source>
        <dbReference type="PROSITE" id="PS51935"/>
    </source>
</evidence>
<evidence type="ECO:0000313" key="8">
    <source>
        <dbReference type="Proteomes" id="UP001310387"/>
    </source>
</evidence>
<keyword evidence="8" id="KW-1185">Reference proteome</keyword>
<comment type="similarity">
    <text evidence="1">Belongs to the peptidase C40 family.</text>
</comment>
<feature type="compositionally biased region" description="Low complexity" evidence="5">
    <location>
        <begin position="46"/>
        <end position="91"/>
    </location>
</feature>
<reference evidence="7" key="2">
    <citation type="submission" date="2024-02" db="EMBL/GenBank/DDBJ databases">
        <authorList>
            <person name="Prathaban M."/>
            <person name="Mythili R."/>
            <person name="Sharmila Devi N."/>
            <person name="Sobanaa M."/>
            <person name="Prathiviraj R."/>
            <person name="Selvin J."/>
        </authorList>
    </citation>
    <scope>NUCLEOTIDE SEQUENCE</scope>
    <source>
        <strain evidence="7">MP1014</strain>
    </source>
</reference>
<dbReference type="InterPro" id="IPR051202">
    <property type="entry name" value="Peptidase_C40"/>
</dbReference>
<dbReference type="InterPro" id="IPR038765">
    <property type="entry name" value="Papain-like_cys_pep_sf"/>
</dbReference>
<dbReference type="Proteomes" id="UP001310387">
    <property type="component" value="Unassembled WGS sequence"/>
</dbReference>
<evidence type="ECO:0000256" key="1">
    <source>
        <dbReference type="ARBA" id="ARBA00007074"/>
    </source>
</evidence>
<dbReference type="Gene3D" id="3.90.1720.10">
    <property type="entry name" value="endopeptidase domain like (from Nostoc punctiforme)"/>
    <property type="match status" value="1"/>
</dbReference>
<feature type="domain" description="NlpC/P60" evidence="6">
    <location>
        <begin position="293"/>
        <end position="405"/>
    </location>
</feature>
<dbReference type="SUPFAM" id="SSF54001">
    <property type="entry name" value="Cysteine proteinases"/>
    <property type="match status" value="1"/>
</dbReference>
<dbReference type="PANTHER" id="PTHR47053">
    <property type="entry name" value="MUREIN DD-ENDOPEPTIDASE MEPH-RELATED"/>
    <property type="match status" value="1"/>
</dbReference>
<accession>A0ABU7ZAH7</accession>
<evidence type="ECO:0000256" key="2">
    <source>
        <dbReference type="ARBA" id="ARBA00022670"/>
    </source>
</evidence>
<dbReference type="RefSeq" id="WP_332902769.1">
    <property type="nucleotide sequence ID" value="NZ_JBAGLP010000118.1"/>
</dbReference>
<feature type="compositionally biased region" description="Low complexity" evidence="5">
    <location>
        <begin position="11"/>
        <end position="21"/>
    </location>
</feature>
<name>A0ABU7ZAH7_9MICO</name>
<evidence type="ECO:0000256" key="4">
    <source>
        <dbReference type="ARBA" id="ARBA00022807"/>
    </source>
</evidence>